<dbReference type="Pfam" id="PF00106">
    <property type="entry name" value="adh_short"/>
    <property type="match status" value="1"/>
</dbReference>
<evidence type="ECO:0000313" key="4">
    <source>
        <dbReference type="Proteomes" id="UP001589619"/>
    </source>
</evidence>
<dbReference type="CDD" id="cd05327">
    <property type="entry name" value="retinol-DH_like_SDR_c_like"/>
    <property type="match status" value="1"/>
</dbReference>
<evidence type="ECO:0000256" key="1">
    <source>
        <dbReference type="ARBA" id="ARBA00023002"/>
    </source>
</evidence>
<dbReference type="PANTHER" id="PTHR43157:SF31">
    <property type="entry name" value="PHOSPHATIDYLINOSITOL-GLYCAN BIOSYNTHESIS CLASS F PROTEIN"/>
    <property type="match status" value="1"/>
</dbReference>
<dbReference type="EC" id="1.-.-.-" evidence="3"/>
<dbReference type="PRINTS" id="PR00080">
    <property type="entry name" value="SDRFAMILY"/>
</dbReference>
<dbReference type="InterPro" id="IPR036291">
    <property type="entry name" value="NAD(P)-bd_dom_sf"/>
</dbReference>
<gene>
    <name evidence="3" type="ORF">ACFFNY_19305</name>
</gene>
<dbReference type="InterPro" id="IPR002347">
    <property type="entry name" value="SDR_fam"/>
</dbReference>
<dbReference type="SUPFAM" id="SSF51735">
    <property type="entry name" value="NAD(P)-binding Rossmann-fold domains"/>
    <property type="match status" value="1"/>
</dbReference>
<dbReference type="Gene3D" id="3.40.50.720">
    <property type="entry name" value="NAD(P)-binding Rossmann-like Domain"/>
    <property type="match status" value="1"/>
</dbReference>
<comment type="similarity">
    <text evidence="2">Belongs to the short-chain dehydrogenases/reductases (SDR) family.</text>
</comment>
<keyword evidence="1 3" id="KW-0560">Oxidoreductase</keyword>
<sequence>MSQSIAIVTGANSGMGLSTVVELAKRGYRVIMACRSPQRGEAARLEAIKQSGSDAIELLVCDLGSLESIRQFAGQFLSRHDTLDVLVNNAGVVNLKRRTTKDGFEEMIGVNHLGHFLLVYLLLPALERAKAGRIVVVSSGAHKAGSIRFDDPHLTRGFNVVIGYAQSKLANILFTRELARRLQGTRVTVNAVHPGAVATNLGVDRNTGFGQFIYKLLRPFFRSPAEGAATAVYLATSDEVAGVTGHYYYDNKQASLSAKARDDEAARRFWSWSEKEVGLGGSGE</sequence>
<keyword evidence="4" id="KW-1185">Reference proteome</keyword>
<name>A0ABV5VZI9_9BACL</name>
<organism evidence="3 4">
    <name type="scientific">Paenibacillus hodogayensis</name>
    <dbReference type="NCBI Taxonomy" id="279208"/>
    <lineage>
        <taxon>Bacteria</taxon>
        <taxon>Bacillati</taxon>
        <taxon>Bacillota</taxon>
        <taxon>Bacilli</taxon>
        <taxon>Bacillales</taxon>
        <taxon>Paenibacillaceae</taxon>
        <taxon>Paenibacillus</taxon>
    </lineage>
</organism>
<evidence type="ECO:0000256" key="2">
    <source>
        <dbReference type="RuleBase" id="RU000363"/>
    </source>
</evidence>
<evidence type="ECO:0000313" key="3">
    <source>
        <dbReference type="EMBL" id="MFB9753721.1"/>
    </source>
</evidence>
<dbReference type="GO" id="GO:0016491">
    <property type="term" value="F:oxidoreductase activity"/>
    <property type="evidence" value="ECO:0007669"/>
    <property type="project" value="UniProtKB-KW"/>
</dbReference>
<dbReference type="RefSeq" id="WP_344914848.1">
    <property type="nucleotide sequence ID" value="NZ_BAAAYO010000014.1"/>
</dbReference>
<proteinExistence type="inferred from homology"/>
<dbReference type="PANTHER" id="PTHR43157">
    <property type="entry name" value="PHOSPHATIDYLINOSITOL-GLYCAN BIOSYNTHESIS CLASS F PROTEIN-RELATED"/>
    <property type="match status" value="1"/>
</dbReference>
<dbReference type="Proteomes" id="UP001589619">
    <property type="component" value="Unassembled WGS sequence"/>
</dbReference>
<protein>
    <submittedName>
        <fullName evidence="3">SDR family oxidoreductase</fullName>
        <ecNumber evidence="3">1.-.-.-</ecNumber>
    </submittedName>
</protein>
<comment type="caution">
    <text evidence="3">The sequence shown here is derived from an EMBL/GenBank/DDBJ whole genome shotgun (WGS) entry which is preliminary data.</text>
</comment>
<dbReference type="EMBL" id="JBHMAG010000013">
    <property type="protein sequence ID" value="MFB9753721.1"/>
    <property type="molecule type" value="Genomic_DNA"/>
</dbReference>
<dbReference type="PRINTS" id="PR00081">
    <property type="entry name" value="GDHRDH"/>
</dbReference>
<reference evidence="3 4" key="1">
    <citation type="submission" date="2024-09" db="EMBL/GenBank/DDBJ databases">
        <authorList>
            <person name="Sun Q."/>
            <person name="Mori K."/>
        </authorList>
    </citation>
    <scope>NUCLEOTIDE SEQUENCE [LARGE SCALE GENOMIC DNA]</scope>
    <source>
        <strain evidence="3 4">JCM 12520</strain>
    </source>
</reference>
<accession>A0ABV5VZI9</accession>